<evidence type="ECO:0000313" key="3">
    <source>
        <dbReference type="Proteomes" id="UP000267804"/>
    </source>
</evidence>
<dbReference type="GO" id="GO:0004386">
    <property type="term" value="F:helicase activity"/>
    <property type="evidence" value="ECO:0007669"/>
    <property type="project" value="UniProtKB-KW"/>
</dbReference>
<feature type="transmembrane region" description="Helical" evidence="1">
    <location>
        <begin position="20"/>
        <end position="46"/>
    </location>
</feature>
<protein>
    <submittedName>
        <fullName evidence="2">Helicase</fullName>
    </submittedName>
</protein>
<evidence type="ECO:0000313" key="2">
    <source>
        <dbReference type="EMBL" id="AYF30275.1"/>
    </source>
</evidence>
<keyword evidence="2" id="KW-0347">Helicase</keyword>
<dbReference type="RefSeq" id="WP_120574026.1">
    <property type="nucleotide sequence ID" value="NZ_CP024087.1"/>
</dbReference>
<dbReference type="NCBIfam" id="TIGR03816">
    <property type="entry name" value="tadE_like_DECH"/>
    <property type="match status" value="1"/>
</dbReference>
<reference evidence="2 3" key="1">
    <citation type="submission" date="2017-10" db="EMBL/GenBank/DDBJ databases">
        <title>Integration of genomic and chemical information greatly accelerates assignment of the full stereostructure of myelolactone, a potent inhibitor of myeloma from a marine-derived Micromonospora.</title>
        <authorList>
            <person name="Kim M.C."/>
            <person name="Machado H."/>
            <person name="Jensen P.R."/>
            <person name="Fenical W."/>
        </authorList>
    </citation>
    <scope>NUCLEOTIDE SEQUENCE [LARGE SCALE GENOMIC DNA]</scope>
    <source>
        <strain evidence="2 3">CNY-010</strain>
    </source>
</reference>
<keyword evidence="2" id="KW-0378">Hydrolase</keyword>
<keyword evidence="1" id="KW-1133">Transmembrane helix</keyword>
<dbReference type="EMBL" id="CP024087">
    <property type="protein sequence ID" value="AYF30275.1"/>
    <property type="molecule type" value="Genomic_DNA"/>
</dbReference>
<name>A0A386WPF2_9ACTN</name>
<keyword evidence="2" id="KW-0547">Nucleotide-binding</keyword>
<proteinExistence type="predicted"/>
<keyword evidence="1" id="KW-0812">Transmembrane</keyword>
<evidence type="ECO:0000256" key="1">
    <source>
        <dbReference type="SAM" id="Phobius"/>
    </source>
</evidence>
<organism evidence="2 3">
    <name type="scientific">Micromonospora tulbaghiae</name>
    <dbReference type="NCBI Taxonomy" id="479978"/>
    <lineage>
        <taxon>Bacteria</taxon>
        <taxon>Bacillati</taxon>
        <taxon>Actinomycetota</taxon>
        <taxon>Actinomycetes</taxon>
        <taxon>Micromonosporales</taxon>
        <taxon>Micromonosporaceae</taxon>
        <taxon>Micromonospora</taxon>
    </lineage>
</organism>
<dbReference type="Proteomes" id="UP000267804">
    <property type="component" value="Chromosome"/>
</dbReference>
<accession>A0A386WPF2</accession>
<dbReference type="AlphaFoldDB" id="A0A386WPF2"/>
<sequence length="130" mass="12701">MPGESGESRKSAGGTPQADRGGATVCLLAIGLVFVLVGAFGAALGAARCARHQARNAADFGALAGAGQVLDGADAACARAADLVSANGGRMTGCRVDGLDLIVTARVRVAPLPGLTRDATATSRAGPGRS</sequence>
<keyword evidence="2" id="KW-0067">ATP-binding</keyword>
<dbReference type="KEGG" id="mtua:CSH63_23060"/>
<keyword evidence="1" id="KW-0472">Membrane</keyword>
<dbReference type="InterPro" id="IPR021202">
    <property type="entry name" value="Rv3654c-like"/>
</dbReference>
<gene>
    <name evidence="2" type="ORF">CSH63_23060</name>
</gene>